<sequence length="294" mass="33507">MTVCQAYETRHKRLPATTRRQLEGRCLVEGRRILFKDDLKFDHTDLSKVVSLEVLATVGGVYSERKGKYVVDYVTWRETKATQNRPSKRSPWETTSTTKIIWITEPTGLPFTYDLPEVDEDLRCGDTIHEWGRGLLERKGRSVNDDAAVVALAKEALKDSRFREERDNSTKAYLYMFGPPESPLITTISFVGDALGKWFVNSIGLVDDVPSRYLLYEGNLDRMRAWMLPDEDESDERDANRTASILGNAAKWGINPMEEDITDSEYKLRFAAVTIAVATGWHKRLASFKTEKGL</sequence>
<reference evidence="1 2" key="1">
    <citation type="submission" date="2020-04" db="EMBL/GenBank/DDBJ databases">
        <title>Perkinsus olseni comparative genomics.</title>
        <authorList>
            <person name="Bogema D.R."/>
        </authorList>
    </citation>
    <scope>NUCLEOTIDE SEQUENCE [LARGE SCALE GENOMIC DNA]</scope>
    <source>
        <strain evidence="1">00978-12</strain>
    </source>
</reference>
<dbReference type="AlphaFoldDB" id="A0A7J6NL31"/>
<protein>
    <submittedName>
        <fullName evidence="1">Uncharacterized protein</fullName>
    </submittedName>
</protein>
<accession>A0A7J6NL31</accession>
<comment type="caution">
    <text evidence="1">The sequence shown here is derived from an EMBL/GenBank/DDBJ whole genome shotgun (WGS) entry which is preliminary data.</text>
</comment>
<name>A0A7J6NL31_PEROL</name>
<dbReference type="EMBL" id="JABANP010000327">
    <property type="protein sequence ID" value="KAF4684137.1"/>
    <property type="molecule type" value="Genomic_DNA"/>
</dbReference>
<dbReference type="Proteomes" id="UP000541610">
    <property type="component" value="Unassembled WGS sequence"/>
</dbReference>
<gene>
    <name evidence="1" type="ORF">FOZ60_008192</name>
</gene>
<proteinExistence type="predicted"/>
<organism evidence="1 2">
    <name type="scientific">Perkinsus olseni</name>
    <name type="common">Perkinsus atlanticus</name>
    <dbReference type="NCBI Taxonomy" id="32597"/>
    <lineage>
        <taxon>Eukaryota</taxon>
        <taxon>Sar</taxon>
        <taxon>Alveolata</taxon>
        <taxon>Perkinsozoa</taxon>
        <taxon>Perkinsea</taxon>
        <taxon>Perkinsida</taxon>
        <taxon>Perkinsidae</taxon>
        <taxon>Perkinsus</taxon>
    </lineage>
</organism>
<evidence type="ECO:0000313" key="1">
    <source>
        <dbReference type="EMBL" id="KAF4684137.1"/>
    </source>
</evidence>
<evidence type="ECO:0000313" key="2">
    <source>
        <dbReference type="Proteomes" id="UP000541610"/>
    </source>
</evidence>